<sequence>MKGVQNALQDALWIRDGMKFSGFSLVISTSRVEAARRLFWGGPGNFESRSDDEDDTRAGTPSPNLHTIPIGRRFACTRDLTCNRPHTLRDFCGIGFRTRKPPAPKLDHCGHKFSGCKFSRKHL</sequence>
<name>A0A4Y2TDY2_ARAVE</name>
<proteinExistence type="predicted"/>
<evidence type="ECO:0000313" key="6">
    <source>
        <dbReference type="Proteomes" id="UP000499080"/>
    </source>
</evidence>
<accession>A0A4Y2TDY2</accession>
<reference evidence="5 6" key="1">
    <citation type="journal article" date="2019" name="Sci. Rep.">
        <title>Orb-weaving spider Araneus ventricosus genome elucidates the spidroin gene catalogue.</title>
        <authorList>
            <person name="Kono N."/>
            <person name="Nakamura H."/>
            <person name="Ohtoshi R."/>
            <person name="Moran D.A.P."/>
            <person name="Shinohara A."/>
            <person name="Yoshida Y."/>
            <person name="Fujiwara M."/>
            <person name="Mori M."/>
            <person name="Tomita M."/>
            <person name="Arakawa K."/>
        </authorList>
    </citation>
    <scope>NUCLEOTIDE SEQUENCE [LARGE SCALE GENOMIC DNA]</scope>
</reference>
<keyword evidence="6" id="KW-1185">Reference proteome</keyword>
<comment type="caution">
    <text evidence="5">The sequence shown here is derived from an EMBL/GenBank/DDBJ whole genome shotgun (WGS) entry which is preliminary data.</text>
</comment>
<evidence type="ECO:0000313" key="2">
    <source>
        <dbReference type="EMBL" id="GBN97036.1"/>
    </source>
</evidence>
<feature type="region of interest" description="Disordered" evidence="1">
    <location>
        <begin position="42"/>
        <end position="64"/>
    </location>
</feature>
<dbReference type="Proteomes" id="UP000499080">
    <property type="component" value="Unassembled WGS sequence"/>
</dbReference>
<evidence type="ECO:0000313" key="4">
    <source>
        <dbReference type="EMBL" id="GBN98823.1"/>
    </source>
</evidence>
<evidence type="ECO:0000313" key="3">
    <source>
        <dbReference type="EMBL" id="GBN98812.1"/>
    </source>
</evidence>
<dbReference type="EMBL" id="BGPR01027950">
    <property type="protein sequence ID" value="GBN98823.1"/>
    <property type="molecule type" value="Genomic_DNA"/>
</dbReference>
<evidence type="ECO:0000313" key="5">
    <source>
        <dbReference type="EMBL" id="GBN98854.1"/>
    </source>
</evidence>
<dbReference type="AlphaFoldDB" id="A0A4Y2TDY2"/>
<protein>
    <submittedName>
        <fullName evidence="5">Uncharacterized protein</fullName>
    </submittedName>
</protein>
<organism evidence="5 6">
    <name type="scientific">Araneus ventricosus</name>
    <name type="common">Orbweaver spider</name>
    <name type="synonym">Epeira ventricosa</name>
    <dbReference type="NCBI Taxonomy" id="182803"/>
    <lineage>
        <taxon>Eukaryota</taxon>
        <taxon>Metazoa</taxon>
        <taxon>Ecdysozoa</taxon>
        <taxon>Arthropoda</taxon>
        <taxon>Chelicerata</taxon>
        <taxon>Arachnida</taxon>
        <taxon>Araneae</taxon>
        <taxon>Araneomorphae</taxon>
        <taxon>Entelegynae</taxon>
        <taxon>Araneoidea</taxon>
        <taxon>Araneidae</taxon>
        <taxon>Araneus</taxon>
    </lineage>
</organism>
<dbReference type="EMBL" id="BGPR01027937">
    <property type="protein sequence ID" value="GBN98812.1"/>
    <property type="molecule type" value="Genomic_DNA"/>
</dbReference>
<dbReference type="EMBL" id="BGPR01027969">
    <property type="protein sequence ID" value="GBN98854.1"/>
    <property type="molecule type" value="Genomic_DNA"/>
</dbReference>
<gene>
    <name evidence="2" type="ORF">AVEN_143883_1</name>
    <name evidence="3" type="ORF">AVEN_180495_1</name>
    <name evidence="4" type="ORF">AVEN_224316_1</name>
    <name evidence="5" type="ORF">AVEN_275609_1</name>
</gene>
<evidence type="ECO:0000256" key="1">
    <source>
        <dbReference type="SAM" id="MobiDB-lite"/>
    </source>
</evidence>
<dbReference type="EMBL" id="BGPR01026933">
    <property type="protein sequence ID" value="GBN97036.1"/>
    <property type="molecule type" value="Genomic_DNA"/>
</dbReference>